<evidence type="ECO:0000313" key="2">
    <source>
        <dbReference type="Proteomes" id="UP000193118"/>
    </source>
</evidence>
<dbReference type="Proteomes" id="UP000193118">
    <property type="component" value="Unassembled WGS sequence"/>
</dbReference>
<gene>
    <name evidence="1" type="ORF">BWD09_07075</name>
</gene>
<reference evidence="2" key="1">
    <citation type="submission" date="2017-01" db="EMBL/GenBank/DDBJ databases">
        <authorList>
            <person name="Wolfgang W.J."/>
            <person name="Cole J."/>
            <person name="Wroblewski D."/>
            <person name="Mcginnis J."/>
            <person name="Musser K.A."/>
        </authorList>
    </citation>
    <scope>NUCLEOTIDE SEQUENCE [LARGE SCALE GENOMIC DNA]</scope>
    <source>
        <strain evidence="2">DSM 19151</strain>
    </source>
</reference>
<keyword evidence="2" id="KW-1185">Reference proteome</keyword>
<dbReference type="AlphaFoldDB" id="A0A1X3D9D2"/>
<accession>A0A1X3D9D2</accession>
<sequence>MLRDDILRCLQMHGRQSAKEIALNINRPEKNVMRELSSLYAGGYVLYESINVVRYLKLRGWSIKSEKTRFYYLPIRHELKDDILRMRWTT</sequence>
<organism evidence="1 2">
    <name type="scientific">Neisseria dentiae</name>
    <dbReference type="NCBI Taxonomy" id="194197"/>
    <lineage>
        <taxon>Bacteria</taxon>
        <taxon>Pseudomonadati</taxon>
        <taxon>Pseudomonadota</taxon>
        <taxon>Betaproteobacteria</taxon>
        <taxon>Neisseriales</taxon>
        <taxon>Neisseriaceae</taxon>
        <taxon>Neisseria</taxon>
    </lineage>
</organism>
<dbReference type="STRING" id="194197.BWD09_07075"/>
<dbReference type="SUPFAM" id="SSF46785">
    <property type="entry name" value="Winged helix' DNA-binding domain"/>
    <property type="match status" value="1"/>
</dbReference>
<name>A0A1X3D9D2_9NEIS</name>
<protein>
    <submittedName>
        <fullName evidence="1">Uncharacterized protein</fullName>
    </submittedName>
</protein>
<comment type="caution">
    <text evidence="1">The sequence shown here is derived from an EMBL/GenBank/DDBJ whole genome shotgun (WGS) entry which is preliminary data.</text>
</comment>
<evidence type="ECO:0000313" key="1">
    <source>
        <dbReference type="EMBL" id="OSI16518.1"/>
    </source>
</evidence>
<dbReference type="RefSeq" id="WP_085365998.1">
    <property type="nucleotide sequence ID" value="NZ_CAUJPZ010000012.1"/>
</dbReference>
<dbReference type="EMBL" id="MTBO01000015">
    <property type="protein sequence ID" value="OSI16518.1"/>
    <property type="molecule type" value="Genomic_DNA"/>
</dbReference>
<proteinExistence type="predicted"/>
<dbReference type="InterPro" id="IPR036390">
    <property type="entry name" value="WH_DNA-bd_sf"/>
</dbReference>